<dbReference type="AlphaFoldDB" id="A0A7R8ZLR0"/>
<dbReference type="GO" id="GO:0005886">
    <property type="term" value="C:plasma membrane"/>
    <property type="evidence" value="ECO:0007669"/>
    <property type="project" value="TreeGrafter"/>
</dbReference>
<dbReference type="Pfam" id="PF03435">
    <property type="entry name" value="Sacchrp_dh_NADP"/>
    <property type="match status" value="1"/>
</dbReference>
<dbReference type="Gene3D" id="3.40.50.720">
    <property type="entry name" value="NAD(P)-binding Rossmann-like Domain"/>
    <property type="match status" value="1"/>
</dbReference>
<dbReference type="OrthoDB" id="10268090at2759"/>
<proteinExistence type="inferred from homology"/>
<dbReference type="GO" id="GO:0005811">
    <property type="term" value="C:lipid droplet"/>
    <property type="evidence" value="ECO:0007669"/>
    <property type="project" value="TreeGrafter"/>
</dbReference>
<dbReference type="SUPFAM" id="SSF51735">
    <property type="entry name" value="NAD(P)-binding Rossmann-fold domains"/>
    <property type="match status" value="1"/>
</dbReference>
<protein>
    <submittedName>
        <fullName evidence="2">Uncharacterized protein</fullName>
    </submittedName>
</protein>
<organism evidence="2">
    <name type="scientific">Cyprideis torosa</name>
    <dbReference type="NCBI Taxonomy" id="163714"/>
    <lineage>
        <taxon>Eukaryota</taxon>
        <taxon>Metazoa</taxon>
        <taxon>Ecdysozoa</taxon>
        <taxon>Arthropoda</taxon>
        <taxon>Crustacea</taxon>
        <taxon>Oligostraca</taxon>
        <taxon>Ostracoda</taxon>
        <taxon>Podocopa</taxon>
        <taxon>Podocopida</taxon>
        <taxon>Cytherocopina</taxon>
        <taxon>Cytheroidea</taxon>
        <taxon>Cytherideidae</taxon>
        <taxon>Cyprideis</taxon>
    </lineage>
</organism>
<gene>
    <name evidence="2" type="ORF">CTOB1V02_LOCUS2692</name>
</gene>
<sequence length="400" mass="43943">MAEEKRDRYDIVVFGATGFTGMFVVQELVGTLQDSASKLSVAVAGRNEKKLKQALKDVESRSGLSTSDIPTIIADVADETSIDSMTQQARLVINCVGPYVLYGEQVVKSCIKNKASHVDISGEPLYLDGMQVKYNKKAEEAGVYVIGACGFDSIPTDMGIVFLSRSFEGEVNSVETYASTQEGPESIEEKLSREFEKLHRDPIHTGWCLPFPSCDRSVVKRSQYYLWDKERKRPIQHACYINIGSLFAALAITVWAAFLFLASRIGFMKKLMEDNPGWFSFGKFSHSGPTLAQIKGATFRVTCIGKGWAAHMAEPSDRPTTQPDSTIVAEVKGPDAGYVGTSICLVQSALTVLEEKDKLPNKGGVFPPGAAFYHTSLIERLHKRGVTFTITKMSTPPPEL</sequence>
<evidence type="ECO:0000313" key="2">
    <source>
        <dbReference type="EMBL" id="CAD7224739.1"/>
    </source>
</evidence>
<accession>A0A7R8ZLR0</accession>
<dbReference type="EMBL" id="OB660429">
    <property type="protein sequence ID" value="CAD7224739.1"/>
    <property type="molecule type" value="Genomic_DNA"/>
</dbReference>
<reference evidence="2" key="1">
    <citation type="submission" date="2020-11" db="EMBL/GenBank/DDBJ databases">
        <authorList>
            <person name="Tran Van P."/>
        </authorList>
    </citation>
    <scope>NUCLEOTIDE SEQUENCE</scope>
</reference>
<evidence type="ECO:0000256" key="1">
    <source>
        <dbReference type="ARBA" id="ARBA00038048"/>
    </source>
</evidence>
<dbReference type="GO" id="GO:0005739">
    <property type="term" value="C:mitochondrion"/>
    <property type="evidence" value="ECO:0007669"/>
    <property type="project" value="TreeGrafter"/>
</dbReference>
<dbReference type="InterPro" id="IPR005097">
    <property type="entry name" value="Sacchrp_dh_NADP-bd"/>
</dbReference>
<dbReference type="GO" id="GO:0009247">
    <property type="term" value="P:glycolipid biosynthetic process"/>
    <property type="evidence" value="ECO:0007669"/>
    <property type="project" value="TreeGrafter"/>
</dbReference>
<dbReference type="PANTHER" id="PTHR12286">
    <property type="entry name" value="SACCHAROPINE DEHYDROGENASE-LIKE OXIDOREDUCTASE"/>
    <property type="match status" value="1"/>
</dbReference>
<comment type="similarity">
    <text evidence="1">Belongs to the saccharopine dehydrogenase family.</text>
</comment>
<dbReference type="InterPro" id="IPR051276">
    <property type="entry name" value="Saccharopine_DH-like_oxidrdct"/>
</dbReference>
<dbReference type="PANTHER" id="PTHR12286:SF5">
    <property type="entry name" value="SACCHAROPINE DEHYDROGENASE-LIKE OXIDOREDUCTASE"/>
    <property type="match status" value="1"/>
</dbReference>
<dbReference type="FunFam" id="3.40.50.720:FF:000178">
    <property type="entry name" value="Saccharopine dehydrogenase-like oxidoreductase"/>
    <property type="match status" value="1"/>
</dbReference>
<name>A0A7R8ZLR0_9CRUS</name>
<dbReference type="InterPro" id="IPR036291">
    <property type="entry name" value="NAD(P)-bd_dom_sf"/>
</dbReference>